<keyword evidence="1" id="KW-0862">Zinc</keyword>
<feature type="compositionally biased region" description="Pro residues" evidence="2">
    <location>
        <begin position="1"/>
        <end position="15"/>
    </location>
</feature>
<dbReference type="PROSITE" id="PS50158">
    <property type="entry name" value="ZF_CCHC"/>
    <property type="match status" value="1"/>
</dbReference>
<feature type="compositionally biased region" description="Low complexity" evidence="2">
    <location>
        <begin position="514"/>
        <end position="525"/>
    </location>
</feature>
<dbReference type="PANTHER" id="PTHR13361">
    <property type="entry name" value="WW DOMAIN-BINDING PROTEIN 11"/>
    <property type="match status" value="1"/>
</dbReference>
<dbReference type="GO" id="GO:0003676">
    <property type="term" value="F:nucleic acid binding"/>
    <property type="evidence" value="ECO:0007669"/>
    <property type="project" value="InterPro"/>
</dbReference>
<keyword evidence="1" id="KW-0479">Metal-binding</keyword>
<gene>
    <name evidence="4" type="ORF">CYMTET_13071</name>
</gene>
<proteinExistence type="predicted"/>
<feature type="region of interest" description="Disordered" evidence="2">
    <location>
        <begin position="514"/>
        <end position="533"/>
    </location>
</feature>
<protein>
    <recommendedName>
        <fullName evidence="3">CCHC-type domain-containing protein</fullName>
    </recommendedName>
</protein>
<sequence length="686" mass="73650">MPSGPPPPPPPPPPGSTLALPAPEHDGGGRDGSPGRPPPPPPSGRGGHRGRALLATRDGHTLWVPQPWGDTGYLGLGMPTATVRSAADGGLDLFYKAILLLGVSLREYLDMGGTVAQPPVMLMTPEMETHAWVVDRGVVDAALLAYRSRPAGSGHPRPEWKHVSSTPESEMHLLDPDCLTTWAEVEQSEWYRQLQSRSTPTPTPTPPPSDGRAHFLALTAAPTSVHHPTTPAPATAPTNLGSRHPRPHLSPNAATFTPAATSSSTAGEPSSRDLIGEQKVEDALLKLVNKLPKFPSEGDLSEDDKVNQLEAFSRKVQNLLDNKLVMRACRQASCTGEGYITSVPDIMWIVAEECLRGEQREFVEKAAGGVGTSAGWIQRYADADIFFGDLALSLLAIEKLQKLRDGLTRRQSSKETANAYHSRLSARQRTVNFLAKVVPGCVPVSDEDFGHHFWRGLVHHSKVGLEMRRVNLDLNDPGEWEDRARAEGHSRGVTSAVLKVLEFASDIEASKASKAADAASRRAPAPSAPFWQQRRGRALNALTESELDLAAASTPPPPPGLPLPGAPPGLPAPETRECYACGRRGHLVRDCKDAAKLAAWKANAPKRLSRDRRQVAAMFFAMAHDEDISWAPAELRGEVEALAAADVNAVLELAALTDCTDLVEGIIEAQRASPAAGELPADSDRQ</sequence>
<dbReference type="EMBL" id="LGRX02005169">
    <property type="protein sequence ID" value="KAK3279027.1"/>
    <property type="molecule type" value="Genomic_DNA"/>
</dbReference>
<keyword evidence="5" id="KW-1185">Reference proteome</keyword>
<keyword evidence="1" id="KW-0863">Zinc-finger</keyword>
<dbReference type="PANTHER" id="PTHR13361:SF1">
    <property type="entry name" value="WW DOMAIN-BINDING PROTEIN 11"/>
    <property type="match status" value="1"/>
</dbReference>
<dbReference type="Pfam" id="PF00098">
    <property type="entry name" value="zf-CCHC"/>
    <property type="match status" value="1"/>
</dbReference>
<reference evidence="4 5" key="1">
    <citation type="journal article" date="2015" name="Genome Biol. Evol.">
        <title>Comparative Genomics of a Bacterivorous Green Alga Reveals Evolutionary Causalities and Consequences of Phago-Mixotrophic Mode of Nutrition.</title>
        <authorList>
            <person name="Burns J.A."/>
            <person name="Paasch A."/>
            <person name="Narechania A."/>
            <person name="Kim E."/>
        </authorList>
    </citation>
    <scope>NUCLEOTIDE SEQUENCE [LARGE SCALE GENOMIC DNA]</scope>
    <source>
        <strain evidence="4 5">PLY_AMNH</strain>
    </source>
</reference>
<evidence type="ECO:0000256" key="2">
    <source>
        <dbReference type="SAM" id="MobiDB-lite"/>
    </source>
</evidence>
<feature type="compositionally biased region" description="Low complexity" evidence="2">
    <location>
        <begin position="219"/>
        <end position="238"/>
    </location>
</feature>
<feature type="domain" description="CCHC-type" evidence="3">
    <location>
        <begin position="578"/>
        <end position="593"/>
    </location>
</feature>
<comment type="caution">
    <text evidence="4">The sequence shown here is derived from an EMBL/GenBank/DDBJ whole genome shotgun (WGS) entry which is preliminary data.</text>
</comment>
<name>A0AAE0GJA5_9CHLO</name>
<dbReference type="GO" id="GO:0008270">
    <property type="term" value="F:zinc ion binding"/>
    <property type="evidence" value="ECO:0007669"/>
    <property type="project" value="UniProtKB-KW"/>
</dbReference>
<evidence type="ECO:0000256" key="1">
    <source>
        <dbReference type="PROSITE-ProRule" id="PRU00047"/>
    </source>
</evidence>
<dbReference type="AlphaFoldDB" id="A0AAE0GJA5"/>
<dbReference type="SUPFAM" id="SSF57756">
    <property type="entry name" value="Retrovirus zinc finger-like domains"/>
    <property type="match status" value="1"/>
</dbReference>
<evidence type="ECO:0000313" key="4">
    <source>
        <dbReference type="EMBL" id="KAK3279027.1"/>
    </source>
</evidence>
<evidence type="ECO:0000313" key="5">
    <source>
        <dbReference type="Proteomes" id="UP001190700"/>
    </source>
</evidence>
<organism evidence="4 5">
    <name type="scientific">Cymbomonas tetramitiformis</name>
    <dbReference type="NCBI Taxonomy" id="36881"/>
    <lineage>
        <taxon>Eukaryota</taxon>
        <taxon>Viridiplantae</taxon>
        <taxon>Chlorophyta</taxon>
        <taxon>Pyramimonadophyceae</taxon>
        <taxon>Pyramimonadales</taxon>
        <taxon>Pyramimonadaceae</taxon>
        <taxon>Cymbomonas</taxon>
    </lineage>
</organism>
<dbReference type="InterPro" id="IPR001878">
    <property type="entry name" value="Znf_CCHC"/>
</dbReference>
<dbReference type="Proteomes" id="UP001190700">
    <property type="component" value="Unassembled WGS sequence"/>
</dbReference>
<dbReference type="SMART" id="SM00343">
    <property type="entry name" value="ZnF_C2HC"/>
    <property type="match status" value="1"/>
</dbReference>
<feature type="region of interest" description="Disordered" evidence="2">
    <location>
        <begin position="1"/>
        <end position="51"/>
    </location>
</feature>
<feature type="region of interest" description="Disordered" evidence="2">
    <location>
        <begin position="150"/>
        <end position="171"/>
    </location>
</feature>
<feature type="region of interest" description="Disordered" evidence="2">
    <location>
        <begin position="192"/>
        <end position="274"/>
    </location>
</feature>
<dbReference type="Gene3D" id="4.10.60.10">
    <property type="entry name" value="Zinc finger, CCHC-type"/>
    <property type="match status" value="1"/>
</dbReference>
<dbReference type="InterPro" id="IPR036875">
    <property type="entry name" value="Znf_CCHC_sf"/>
</dbReference>
<feature type="compositionally biased region" description="Low complexity" evidence="2">
    <location>
        <begin position="250"/>
        <end position="269"/>
    </location>
</feature>
<evidence type="ECO:0000259" key="3">
    <source>
        <dbReference type="PROSITE" id="PS50158"/>
    </source>
</evidence>
<dbReference type="GO" id="GO:0005681">
    <property type="term" value="C:spliceosomal complex"/>
    <property type="evidence" value="ECO:0007669"/>
    <property type="project" value="TreeGrafter"/>
</dbReference>
<accession>A0AAE0GJA5</accession>